<dbReference type="Gene3D" id="1.20.5.320">
    <property type="entry name" value="6-Phosphogluconate Dehydrogenase, domain 3"/>
    <property type="match status" value="1"/>
</dbReference>
<feature type="compositionally biased region" description="Low complexity" evidence="1">
    <location>
        <begin position="11"/>
        <end position="25"/>
    </location>
</feature>
<dbReference type="AlphaFoldDB" id="T0IHT6"/>
<feature type="compositionally biased region" description="Basic and acidic residues" evidence="1">
    <location>
        <begin position="131"/>
        <end position="140"/>
    </location>
</feature>
<gene>
    <name evidence="2" type="ORF">RLDS_22955</name>
</gene>
<evidence type="ECO:0000256" key="1">
    <source>
        <dbReference type="SAM" id="MobiDB-lite"/>
    </source>
</evidence>
<evidence type="ECO:0000313" key="2">
    <source>
        <dbReference type="EMBL" id="EQB11265.1"/>
    </source>
</evidence>
<reference evidence="2 3" key="1">
    <citation type="journal article" date="2013" name="Genome Announc.">
        <title>Draft Genome Sequence of Sphingobium lactosutens Strain DS20T, Isolated from a Hexachlorocyclohexane Dumpsite.</title>
        <authorList>
            <person name="Kumar R."/>
            <person name="Dwivedi V."/>
            <person name="Negi V."/>
            <person name="Khurana J.P."/>
            <person name="Lal R."/>
        </authorList>
    </citation>
    <scope>NUCLEOTIDE SEQUENCE [LARGE SCALE GENOMIC DNA]</scope>
    <source>
        <strain evidence="2 3">DS20</strain>
    </source>
</reference>
<comment type="caution">
    <text evidence="2">The sequence shown here is derived from an EMBL/GenBank/DDBJ whole genome shotgun (WGS) entry which is preliminary data.</text>
</comment>
<dbReference type="GO" id="GO:0031012">
    <property type="term" value="C:extracellular matrix"/>
    <property type="evidence" value="ECO:0007669"/>
    <property type="project" value="TreeGrafter"/>
</dbReference>
<dbReference type="InterPro" id="IPR008160">
    <property type="entry name" value="Collagen"/>
</dbReference>
<dbReference type="GO" id="GO:0030198">
    <property type="term" value="P:extracellular matrix organization"/>
    <property type="evidence" value="ECO:0007669"/>
    <property type="project" value="TreeGrafter"/>
</dbReference>
<protein>
    <submittedName>
        <fullName evidence="2">Uncharacterized protein</fullName>
    </submittedName>
</protein>
<dbReference type="PATRIC" id="fig|1331060.3.peg.4440"/>
<organism evidence="2 3">
    <name type="scientific">Sphingobium lactosutens DS20</name>
    <dbReference type="NCBI Taxonomy" id="1331060"/>
    <lineage>
        <taxon>Bacteria</taxon>
        <taxon>Pseudomonadati</taxon>
        <taxon>Pseudomonadota</taxon>
        <taxon>Alphaproteobacteria</taxon>
        <taxon>Sphingomonadales</taxon>
        <taxon>Sphingomonadaceae</taxon>
        <taxon>Sphingobium</taxon>
    </lineage>
</organism>
<dbReference type="Proteomes" id="UP000015531">
    <property type="component" value="Unassembled WGS sequence"/>
</dbReference>
<feature type="compositionally biased region" description="Basic and acidic residues" evidence="1">
    <location>
        <begin position="1"/>
        <end position="10"/>
    </location>
</feature>
<feature type="compositionally biased region" description="Low complexity" evidence="1">
    <location>
        <begin position="98"/>
        <end position="130"/>
    </location>
</feature>
<evidence type="ECO:0000313" key="3">
    <source>
        <dbReference type="Proteomes" id="UP000015531"/>
    </source>
</evidence>
<dbReference type="Pfam" id="PF01391">
    <property type="entry name" value="Collagen"/>
    <property type="match status" value="1"/>
</dbReference>
<feature type="region of interest" description="Disordered" evidence="1">
    <location>
        <begin position="1"/>
        <end position="25"/>
    </location>
</feature>
<sequence length="156" mass="14827">MPGPKGDKGDTGAAGTPGVPGPAGTDVADFYVEDLTIKLEMSNGSVWEAFLPAGSGGEGTPGQDGIGITSVSIDGNGHLLVNLTDGSVIDAGVVRGADGAAGATGAQGPKGDTGNVGAAGADGAAGATGPKGDKGDKGDTGDTGLICPHRVDRLVC</sequence>
<dbReference type="GO" id="GO:0030020">
    <property type="term" value="F:extracellular matrix structural constituent conferring tensile strength"/>
    <property type="evidence" value="ECO:0007669"/>
    <property type="project" value="TreeGrafter"/>
</dbReference>
<accession>T0IHT6</accession>
<proteinExistence type="predicted"/>
<dbReference type="GO" id="GO:0005615">
    <property type="term" value="C:extracellular space"/>
    <property type="evidence" value="ECO:0007669"/>
    <property type="project" value="TreeGrafter"/>
</dbReference>
<dbReference type="EMBL" id="ATDP01000107">
    <property type="protein sequence ID" value="EQB11265.1"/>
    <property type="molecule type" value="Genomic_DNA"/>
</dbReference>
<dbReference type="InterPro" id="IPR050149">
    <property type="entry name" value="Collagen_superfamily"/>
</dbReference>
<keyword evidence="3" id="KW-1185">Reference proteome</keyword>
<dbReference type="PANTHER" id="PTHR24023:SF1070">
    <property type="entry name" value="COLLAGEN ALPHA-3(IV) CHAIN"/>
    <property type="match status" value="1"/>
</dbReference>
<dbReference type="PANTHER" id="PTHR24023">
    <property type="entry name" value="COLLAGEN ALPHA"/>
    <property type="match status" value="1"/>
</dbReference>
<feature type="region of interest" description="Disordered" evidence="1">
    <location>
        <begin position="98"/>
        <end position="144"/>
    </location>
</feature>
<name>T0IHT6_9SPHN</name>